<dbReference type="GO" id="GO:0006355">
    <property type="term" value="P:regulation of DNA-templated transcription"/>
    <property type="evidence" value="ECO:0000318"/>
    <property type="project" value="GO_Central"/>
</dbReference>
<reference evidence="4 6" key="1">
    <citation type="journal article" date="2017" name="Nature">
        <title>The sunflower genome provides insights into oil metabolism, flowering and Asterid evolution.</title>
        <authorList>
            <person name="Badouin H."/>
            <person name="Gouzy J."/>
            <person name="Grassa C.J."/>
            <person name="Murat F."/>
            <person name="Staton S.E."/>
            <person name="Cottret L."/>
            <person name="Lelandais-Briere C."/>
            <person name="Owens G.L."/>
            <person name="Carrere S."/>
            <person name="Mayjonade B."/>
            <person name="Legrand L."/>
            <person name="Gill N."/>
            <person name="Kane N.C."/>
            <person name="Bowers J.E."/>
            <person name="Hubner S."/>
            <person name="Bellec A."/>
            <person name="Berard A."/>
            <person name="Berges H."/>
            <person name="Blanchet N."/>
            <person name="Boniface M.C."/>
            <person name="Brunel D."/>
            <person name="Catrice O."/>
            <person name="Chaidir N."/>
            <person name="Claudel C."/>
            <person name="Donnadieu C."/>
            <person name="Faraut T."/>
            <person name="Fievet G."/>
            <person name="Helmstetter N."/>
            <person name="King M."/>
            <person name="Knapp S.J."/>
            <person name="Lai Z."/>
            <person name="Le Paslier M.C."/>
            <person name="Lippi Y."/>
            <person name="Lorenzon L."/>
            <person name="Mandel J.R."/>
            <person name="Marage G."/>
            <person name="Marchand G."/>
            <person name="Marquand E."/>
            <person name="Bret-Mestries E."/>
            <person name="Morien E."/>
            <person name="Nambeesan S."/>
            <person name="Nguyen T."/>
            <person name="Pegot-Espagnet P."/>
            <person name="Pouilly N."/>
            <person name="Raftis F."/>
            <person name="Sallet E."/>
            <person name="Schiex T."/>
            <person name="Thomas J."/>
            <person name="Vandecasteele C."/>
            <person name="Vares D."/>
            <person name="Vear F."/>
            <person name="Vautrin S."/>
            <person name="Crespi M."/>
            <person name="Mangin B."/>
            <person name="Burke J.M."/>
            <person name="Salse J."/>
            <person name="Munos S."/>
            <person name="Vincourt P."/>
            <person name="Rieseberg L.H."/>
            <person name="Langlade N.B."/>
        </authorList>
    </citation>
    <scope>NUCLEOTIDE SEQUENCE [LARGE SCALE GENOMIC DNA]</scope>
    <source>
        <strain evidence="6">cv. SF193</strain>
        <tissue evidence="4">Leaves</tissue>
    </source>
</reference>
<gene>
    <name evidence="5" type="ORF">HannXRQ_Chr16g0523901</name>
    <name evidence="4" type="ORF">HanXRQr2_Chr15g0710221</name>
</gene>
<evidence type="ECO:0000313" key="6">
    <source>
        <dbReference type="Proteomes" id="UP000215914"/>
    </source>
</evidence>
<dbReference type="GO" id="GO:0001216">
    <property type="term" value="F:DNA-binding transcription activator activity"/>
    <property type="evidence" value="ECO:0000318"/>
    <property type="project" value="GO_Central"/>
</dbReference>
<dbReference type="InParanoid" id="A0A251S2C6"/>
<name>A0A251S2C6_HELAN</name>
<evidence type="ECO:0000256" key="2">
    <source>
        <dbReference type="SAM" id="MobiDB-lite"/>
    </source>
</evidence>
<reference evidence="4" key="3">
    <citation type="submission" date="2020-06" db="EMBL/GenBank/DDBJ databases">
        <title>Helianthus annuus Genome sequencing and assembly Release 2.</title>
        <authorList>
            <person name="Gouzy J."/>
            <person name="Langlade N."/>
            <person name="Munos S."/>
        </authorList>
    </citation>
    <scope>NUCLEOTIDE SEQUENCE</scope>
    <source>
        <tissue evidence="4">Leaves</tissue>
    </source>
</reference>
<keyword evidence="6" id="KW-1185">Reference proteome</keyword>
<organism evidence="5 6">
    <name type="scientific">Helianthus annuus</name>
    <name type="common">Common sunflower</name>
    <dbReference type="NCBI Taxonomy" id="4232"/>
    <lineage>
        <taxon>Eukaryota</taxon>
        <taxon>Viridiplantae</taxon>
        <taxon>Streptophyta</taxon>
        <taxon>Embryophyta</taxon>
        <taxon>Tracheophyta</taxon>
        <taxon>Spermatophyta</taxon>
        <taxon>Magnoliopsida</taxon>
        <taxon>eudicotyledons</taxon>
        <taxon>Gunneridae</taxon>
        <taxon>Pentapetalae</taxon>
        <taxon>asterids</taxon>
        <taxon>campanulids</taxon>
        <taxon>Asterales</taxon>
        <taxon>Asteraceae</taxon>
        <taxon>Asteroideae</taxon>
        <taxon>Heliantheae alliance</taxon>
        <taxon>Heliantheae</taxon>
        <taxon>Helianthus</taxon>
    </lineage>
</organism>
<comment type="similarity">
    <text evidence="1">Belongs to the LOB domain-containing protein family.</text>
</comment>
<feature type="compositionally biased region" description="Polar residues" evidence="2">
    <location>
        <begin position="187"/>
        <end position="197"/>
    </location>
</feature>
<evidence type="ECO:0000313" key="5">
    <source>
        <dbReference type="EMBL" id="OTF92622.1"/>
    </source>
</evidence>
<dbReference type="InterPro" id="IPR004883">
    <property type="entry name" value="LOB"/>
</dbReference>
<evidence type="ECO:0000256" key="1">
    <source>
        <dbReference type="ARBA" id="ARBA00005474"/>
    </source>
</evidence>
<feature type="domain" description="LOB" evidence="3">
    <location>
        <begin position="9"/>
        <end position="111"/>
    </location>
</feature>
<dbReference type="EMBL" id="MNCJ02000330">
    <property type="protein sequence ID" value="KAF5766004.1"/>
    <property type="molecule type" value="Genomic_DNA"/>
</dbReference>
<dbReference type="EMBL" id="CM007905">
    <property type="protein sequence ID" value="OTF92622.1"/>
    <property type="molecule type" value="Genomic_DNA"/>
</dbReference>
<evidence type="ECO:0000313" key="4">
    <source>
        <dbReference type="EMBL" id="KAF5766004.1"/>
    </source>
</evidence>
<dbReference type="Pfam" id="PF03195">
    <property type="entry name" value="LOB"/>
    <property type="match status" value="1"/>
</dbReference>
<dbReference type="AlphaFoldDB" id="A0A251S2C6"/>
<feature type="region of interest" description="Disordered" evidence="2">
    <location>
        <begin position="187"/>
        <end position="212"/>
    </location>
</feature>
<reference evidence="5" key="2">
    <citation type="submission" date="2017-02" db="EMBL/GenBank/DDBJ databases">
        <title>Sunflower complete genome.</title>
        <authorList>
            <person name="Langlade N."/>
            <person name="Munos S."/>
        </authorList>
    </citation>
    <scope>NUCLEOTIDE SEQUENCE [LARGE SCALE GENOMIC DNA]</scope>
    <source>
        <tissue evidence="5">Leaves</tissue>
    </source>
</reference>
<dbReference type="GO" id="GO:0005634">
    <property type="term" value="C:nucleus"/>
    <property type="evidence" value="ECO:0000318"/>
    <property type="project" value="GO_Central"/>
</dbReference>
<dbReference type="Gramene" id="mRNA:HanXRQr2_Chr15g0710221">
    <property type="protein sequence ID" value="CDS:HanXRQr2_Chr15g0710221.1"/>
    <property type="gene ID" value="HanXRQr2_Chr15g0710221"/>
</dbReference>
<accession>A0A251S2C6</accession>
<sequence>MTVKGGSRPACAACRFQRRRCSADCPLAPFFPANQPKLFQNVHSLYGVGHILKILSQLEDDEQKEEAMKSIQYESNIRQIHKVHGCYGLIVHLQQKMVESVQELRHLRLLIDAYRRKNVNVVQSDVAGSSDWVSGMINGGGDLGFYYNVGDHNVGYENWDDQTKTAIDEFQQFCSVGDDQESSGYKETMAGSSSFVDDQQAFLGSKEPYDMK</sequence>
<dbReference type="PANTHER" id="PTHR31301">
    <property type="entry name" value="LOB DOMAIN-CONTAINING PROTEIN 4-RELATED"/>
    <property type="match status" value="1"/>
</dbReference>
<evidence type="ECO:0000259" key="3">
    <source>
        <dbReference type="PROSITE" id="PS50891"/>
    </source>
</evidence>
<proteinExistence type="inferred from homology"/>
<dbReference type="PROSITE" id="PS50891">
    <property type="entry name" value="LOB"/>
    <property type="match status" value="1"/>
</dbReference>
<dbReference type="Proteomes" id="UP000215914">
    <property type="component" value="Chromosome 16"/>
</dbReference>
<protein>
    <submittedName>
        <fullName evidence="5">Putative LOB domain-containing protein</fullName>
    </submittedName>
    <submittedName>
        <fullName evidence="4">Transcription factor AS2-LOB family</fullName>
    </submittedName>
</protein>
<dbReference type="PANTHER" id="PTHR31301:SF185">
    <property type="entry name" value="LOB DOMAIN-CONTAINING PROTEIN-RELATED"/>
    <property type="match status" value="1"/>
</dbReference>